<dbReference type="EMBL" id="SEOQ01001500">
    <property type="protein sequence ID" value="TFY51503.1"/>
    <property type="molecule type" value="Genomic_DNA"/>
</dbReference>
<reference evidence="2 3" key="1">
    <citation type="submission" date="2019-02" db="EMBL/GenBank/DDBJ databases">
        <title>Genome sequencing of the rare red list fungi Dentipellis fragilis.</title>
        <authorList>
            <person name="Buettner E."/>
            <person name="Kellner H."/>
        </authorList>
    </citation>
    <scope>NUCLEOTIDE SEQUENCE [LARGE SCALE GENOMIC DNA]</scope>
    <source>
        <strain evidence="2 3">DSM 105465</strain>
    </source>
</reference>
<evidence type="ECO:0000256" key="1">
    <source>
        <dbReference type="SAM" id="MobiDB-lite"/>
    </source>
</evidence>
<gene>
    <name evidence="2" type="ORF">EVG20_g10970</name>
</gene>
<keyword evidence="3" id="KW-1185">Reference proteome</keyword>
<name>A0A4Y9XQ67_9AGAM</name>
<evidence type="ECO:0000313" key="2">
    <source>
        <dbReference type="EMBL" id="TFY51503.1"/>
    </source>
</evidence>
<dbReference type="AlphaFoldDB" id="A0A4Y9XQ67"/>
<dbReference type="Proteomes" id="UP000298327">
    <property type="component" value="Unassembled WGS sequence"/>
</dbReference>
<accession>A0A4Y9XQ67</accession>
<comment type="caution">
    <text evidence="2">The sequence shown here is derived from an EMBL/GenBank/DDBJ whole genome shotgun (WGS) entry which is preliminary data.</text>
</comment>
<organism evidence="2 3">
    <name type="scientific">Dentipellis fragilis</name>
    <dbReference type="NCBI Taxonomy" id="205917"/>
    <lineage>
        <taxon>Eukaryota</taxon>
        <taxon>Fungi</taxon>
        <taxon>Dikarya</taxon>
        <taxon>Basidiomycota</taxon>
        <taxon>Agaricomycotina</taxon>
        <taxon>Agaricomycetes</taxon>
        <taxon>Russulales</taxon>
        <taxon>Hericiaceae</taxon>
        <taxon>Dentipellis</taxon>
    </lineage>
</organism>
<proteinExistence type="predicted"/>
<feature type="region of interest" description="Disordered" evidence="1">
    <location>
        <begin position="112"/>
        <end position="137"/>
    </location>
</feature>
<protein>
    <submittedName>
        <fullName evidence="2">Uncharacterized protein</fullName>
    </submittedName>
</protein>
<sequence length="182" mass="19027">MLLTLPSVINASHNAFLCYYHHHFGRRRIEKGQVASGEVDSMEPEMLDVGIRSAINMPRFNTFGDARVPMAARNTRIASCMNRLRASTVEATPVAAANPVVVPAAVGLSTSPANAGKPAAPPTPATPANKTPAAAGKPAAVVPANPVPVSAGPLKLPQSFGLENAILDRCPPILVELPYMCS</sequence>
<feature type="compositionally biased region" description="Low complexity" evidence="1">
    <location>
        <begin position="126"/>
        <end position="137"/>
    </location>
</feature>
<evidence type="ECO:0000313" key="3">
    <source>
        <dbReference type="Proteomes" id="UP000298327"/>
    </source>
</evidence>